<dbReference type="Pfam" id="PF08646">
    <property type="entry name" value="Rep_fac-A_C"/>
    <property type="match status" value="1"/>
</dbReference>
<dbReference type="SUPFAM" id="SSF50249">
    <property type="entry name" value="Nucleic acid-binding proteins"/>
    <property type="match status" value="3"/>
</dbReference>
<dbReference type="EnsemblPlants" id="AUR62008720-RA">
    <property type="protein sequence ID" value="AUR62008720-RA:cds"/>
    <property type="gene ID" value="AUR62008720"/>
</dbReference>
<proteinExistence type="predicted"/>
<keyword evidence="1" id="KW-0238">DNA-binding</keyword>
<dbReference type="AlphaFoldDB" id="A0A803LA31"/>
<evidence type="ECO:0000256" key="1">
    <source>
        <dbReference type="ARBA" id="ARBA00023125"/>
    </source>
</evidence>
<feature type="domain" description="Replication protein A OB" evidence="4">
    <location>
        <begin position="225"/>
        <end position="319"/>
    </location>
</feature>
<dbReference type="Pfam" id="PF16900">
    <property type="entry name" value="REPA_OB_2"/>
    <property type="match status" value="1"/>
</dbReference>
<dbReference type="PANTHER" id="PTHR47165:SF4">
    <property type="entry name" value="OS03G0429900 PROTEIN"/>
    <property type="match status" value="1"/>
</dbReference>
<dbReference type="PANTHER" id="PTHR47165">
    <property type="entry name" value="OS03G0429900 PROTEIN"/>
    <property type="match status" value="1"/>
</dbReference>
<evidence type="ECO:0000256" key="2">
    <source>
        <dbReference type="SAM" id="MobiDB-lite"/>
    </source>
</evidence>
<name>A0A803LA31_CHEQI</name>
<keyword evidence="6" id="KW-1185">Reference proteome</keyword>
<reference evidence="5" key="1">
    <citation type="journal article" date="2017" name="Nature">
        <title>The genome of Chenopodium quinoa.</title>
        <authorList>
            <person name="Jarvis D.E."/>
            <person name="Ho Y.S."/>
            <person name="Lightfoot D.J."/>
            <person name="Schmoeckel S.M."/>
            <person name="Li B."/>
            <person name="Borm T.J.A."/>
            <person name="Ohyanagi H."/>
            <person name="Mineta K."/>
            <person name="Michell C.T."/>
            <person name="Saber N."/>
            <person name="Kharbatia N.M."/>
            <person name="Rupper R.R."/>
            <person name="Sharp A.R."/>
            <person name="Dally N."/>
            <person name="Boughton B.A."/>
            <person name="Woo Y.H."/>
            <person name="Gao G."/>
            <person name="Schijlen E.G.W.M."/>
            <person name="Guo X."/>
            <person name="Momin A.A."/>
            <person name="Negrao S."/>
            <person name="Al-Babili S."/>
            <person name="Gehring C."/>
            <person name="Roessner U."/>
            <person name="Jung C."/>
            <person name="Murphy K."/>
            <person name="Arold S.T."/>
            <person name="Gojobori T."/>
            <person name="van der Linden C.G."/>
            <person name="van Loo E.N."/>
            <person name="Jellen E.N."/>
            <person name="Maughan P.J."/>
            <person name="Tester M."/>
        </authorList>
    </citation>
    <scope>NUCLEOTIDE SEQUENCE [LARGE SCALE GENOMIC DNA]</scope>
    <source>
        <strain evidence="5">cv. PI 614886</strain>
    </source>
</reference>
<sequence length="666" mass="74371">MLPQAPPNIIRRRRGIQAMPQTALLRGRGRTPARVPRQLGAGHLVDNNDSVSTGCNFICDASIMPRSGQRRSKRMRTTEAMSQSHVLRLGTMDKGFSYLDELNSSSKTYSVKVKVVEKARAKPSSKKGLLYQILLLTDAKGNKMRAALFGDQIDSFSDAIVYNGEYIISNAPIKLIEEQWRSNNGELPYQMTFGGQTVVRPANSDMPVGGPIFQSIHTIPRIMIADSKYDVVGIVLYVEEKLRVINSSQGREYHVREIVVTDHTNTQPFTITAWNDLAKMACDALHTCAKDFAVVGFTTLRPSLHKGFSLSTGMSTEIIHDPKGEKADILHEWARIHTQLLLQRQEKILQVRCQTLNDNYTKIQNLREKKAHNVLQEERHWLNITIAQPEVDNIIAYIGCFSCGRRTNVHVGTGFFCGGCKKDSNASYRVTFKFQAVDDSRAMTFTTFNNDTEKLFGQNAQQIHFIRDFGAENTFLPIVRRLRTSQILVQVGPTTALSRNNVLEWCLKGIEINPKDKNEKVPTTLVAENLHTDVITMHTDITSVGTVNQLSSENNEYSAQSTVDTSDNGNHSKDVYSVDDDSKTPAKKIGAPEIDLDCLPQQNPGTQKKRNVEFSGLKTTRRKRSLNALTIGGEFIGTELKEKSENTNQVMGTQSLDAPAHGENSD</sequence>
<protein>
    <submittedName>
        <fullName evidence="5">Uncharacterized protein</fullName>
    </submittedName>
</protein>
<feature type="compositionally biased region" description="Polar residues" evidence="2">
    <location>
        <begin position="646"/>
        <end position="656"/>
    </location>
</feature>
<feature type="domain" description="Replication factor A C-terminal" evidence="3">
    <location>
        <begin position="394"/>
        <end position="491"/>
    </location>
</feature>
<dbReference type="InterPro" id="IPR012340">
    <property type="entry name" value="NA-bd_OB-fold"/>
</dbReference>
<reference evidence="5" key="2">
    <citation type="submission" date="2021-03" db="UniProtKB">
        <authorList>
            <consortium name="EnsemblPlants"/>
        </authorList>
    </citation>
    <scope>IDENTIFICATION</scope>
</reference>
<dbReference type="Gene3D" id="2.40.50.140">
    <property type="entry name" value="Nucleic acid-binding proteins"/>
    <property type="match status" value="3"/>
</dbReference>
<accession>A0A803LA31</accession>
<dbReference type="GO" id="GO:0003677">
    <property type="term" value="F:DNA binding"/>
    <property type="evidence" value="ECO:0007669"/>
    <property type="project" value="UniProtKB-KW"/>
</dbReference>
<evidence type="ECO:0000313" key="5">
    <source>
        <dbReference type="EnsemblPlants" id="AUR62008720-RA:cds"/>
    </source>
</evidence>
<feature type="compositionally biased region" description="Polar residues" evidence="2">
    <location>
        <begin position="553"/>
        <end position="569"/>
    </location>
</feature>
<feature type="region of interest" description="Disordered" evidence="2">
    <location>
        <begin position="553"/>
        <end position="587"/>
    </location>
</feature>
<dbReference type="InterPro" id="IPR013955">
    <property type="entry name" value="Rep_factor-A_C"/>
</dbReference>
<evidence type="ECO:0000313" key="6">
    <source>
        <dbReference type="Proteomes" id="UP000596660"/>
    </source>
</evidence>
<dbReference type="InterPro" id="IPR031657">
    <property type="entry name" value="REPA_OB_2"/>
</dbReference>
<evidence type="ECO:0000259" key="3">
    <source>
        <dbReference type="Pfam" id="PF08646"/>
    </source>
</evidence>
<organism evidence="5 6">
    <name type="scientific">Chenopodium quinoa</name>
    <name type="common">Quinoa</name>
    <dbReference type="NCBI Taxonomy" id="63459"/>
    <lineage>
        <taxon>Eukaryota</taxon>
        <taxon>Viridiplantae</taxon>
        <taxon>Streptophyta</taxon>
        <taxon>Embryophyta</taxon>
        <taxon>Tracheophyta</taxon>
        <taxon>Spermatophyta</taxon>
        <taxon>Magnoliopsida</taxon>
        <taxon>eudicotyledons</taxon>
        <taxon>Gunneridae</taxon>
        <taxon>Pentapetalae</taxon>
        <taxon>Caryophyllales</taxon>
        <taxon>Chenopodiaceae</taxon>
        <taxon>Chenopodioideae</taxon>
        <taxon>Atripliceae</taxon>
        <taxon>Chenopodium</taxon>
    </lineage>
</organism>
<dbReference type="Proteomes" id="UP000596660">
    <property type="component" value="Unplaced"/>
</dbReference>
<feature type="compositionally biased region" description="Basic and acidic residues" evidence="2">
    <location>
        <begin position="570"/>
        <end position="584"/>
    </location>
</feature>
<evidence type="ECO:0000259" key="4">
    <source>
        <dbReference type="Pfam" id="PF16900"/>
    </source>
</evidence>
<feature type="region of interest" description="Disordered" evidence="2">
    <location>
        <begin position="642"/>
        <end position="666"/>
    </location>
</feature>
<dbReference type="Gramene" id="AUR62008720-RA">
    <property type="protein sequence ID" value="AUR62008720-RA:cds"/>
    <property type="gene ID" value="AUR62008720"/>
</dbReference>